<comment type="caution">
    <text evidence="2">The sequence shown here is derived from an EMBL/GenBank/DDBJ whole genome shotgun (WGS) entry which is preliminary data.</text>
</comment>
<evidence type="ECO:0000313" key="2">
    <source>
        <dbReference type="EMBL" id="KAK3759896.1"/>
    </source>
</evidence>
<accession>A0AAE0Z0L3</accession>
<reference evidence="2" key="1">
    <citation type="journal article" date="2023" name="G3 (Bethesda)">
        <title>A reference genome for the long-term kleptoplast-retaining sea slug Elysia crispata morphotype clarki.</title>
        <authorList>
            <person name="Eastman K.E."/>
            <person name="Pendleton A.L."/>
            <person name="Shaikh M.A."/>
            <person name="Suttiyut T."/>
            <person name="Ogas R."/>
            <person name="Tomko P."/>
            <person name="Gavelis G."/>
            <person name="Widhalm J.R."/>
            <person name="Wisecaver J.H."/>
        </authorList>
    </citation>
    <scope>NUCLEOTIDE SEQUENCE</scope>
    <source>
        <strain evidence="2">ECLA1</strain>
    </source>
</reference>
<dbReference type="Proteomes" id="UP001283361">
    <property type="component" value="Unassembled WGS sequence"/>
</dbReference>
<gene>
    <name evidence="2" type="ORF">RRG08_044469</name>
</gene>
<keyword evidence="3" id="KW-1185">Reference proteome</keyword>
<evidence type="ECO:0000256" key="1">
    <source>
        <dbReference type="SAM" id="MobiDB-lite"/>
    </source>
</evidence>
<sequence length="104" mass="11721">MTSDNGDSCYQNLVLFNLDKLFWRQQRCILYSRVNQWRAGGGKKLSESQRSTPLQKLGTVRSEGGRAAKKGKPLVALNRPTNRQQGSFGYGKLKIAADFPRRGF</sequence>
<feature type="region of interest" description="Disordered" evidence="1">
    <location>
        <begin position="39"/>
        <end position="69"/>
    </location>
</feature>
<dbReference type="EMBL" id="JAWDGP010005062">
    <property type="protein sequence ID" value="KAK3759896.1"/>
    <property type="molecule type" value="Genomic_DNA"/>
</dbReference>
<evidence type="ECO:0000313" key="3">
    <source>
        <dbReference type="Proteomes" id="UP001283361"/>
    </source>
</evidence>
<proteinExistence type="predicted"/>
<protein>
    <submittedName>
        <fullName evidence="2">Uncharacterized protein</fullName>
    </submittedName>
</protein>
<dbReference type="AlphaFoldDB" id="A0AAE0Z0L3"/>
<organism evidence="2 3">
    <name type="scientific">Elysia crispata</name>
    <name type="common">lettuce slug</name>
    <dbReference type="NCBI Taxonomy" id="231223"/>
    <lineage>
        <taxon>Eukaryota</taxon>
        <taxon>Metazoa</taxon>
        <taxon>Spiralia</taxon>
        <taxon>Lophotrochozoa</taxon>
        <taxon>Mollusca</taxon>
        <taxon>Gastropoda</taxon>
        <taxon>Heterobranchia</taxon>
        <taxon>Euthyneura</taxon>
        <taxon>Panpulmonata</taxon>
        <taxon>Sacoglossa</taxon>
        <taxon>Placobranchoidea</taxon>
        <taxon>Plakobranchidae</taxon>
        <taxon>Elysia</taxon>
    </lineage>
</organism>
<name>A0AAE0Z0L3_9GAST</name>